<keyword evidence="3" id="KW-1185">Reference proteome</keyword>
<evidence type="ECO:0000256" key="1">
    <source>
        <dbReference type="SAM" id="MobiDB-lite"/>
    </source>
</evidence>
<feature type="compositionally biased region" description="Polar residues" evidence="1">
    <location>
        <begin position="52"/>
        <end position="69"/>
    </location>
</feature>
<accession>A0ABQ8SMR2</accession>
<dbReference type="Proteomes" id="UP001148838">
    <property type="component" value="Unassembled WGS sequence"/>
</dbReference>
<reference evidence="2 3" key="1">
    <citation type="journal article" date="2022" name="Allergy">
        <title>Genome assembly and annotation of Periplaneta americana reveal a comprehensive cockroach allergen profile.</title>
        <authorList>
            <person name="Wang L."/>
            <person name="Xiong Q."/>
            <person name="Saelim N."/>
            <person name="Wang L."/>
            <person name="Nong W."/>
            <person name="Wan A.T."/>
            <person name="Shi M."/>
            <person name="Liu X."/>
            <person name="Cao Q."/>
            <person name="Hui J.H.L."/>
            <person name="Sookrung N."/>
            <person name="Leung T.F."/>
            <person name="Tungtrongchitr A."/>
            <person name="Tsui S.K.W."/>
        </authorList>
    </citation>
    <scope>NUCLEOTIDE SEQUENCE [LARGE SCALE GENOMIC DNA]</scope>
    <source>
        <strain evidence="2">PWHHKU_190912</strain>
    </source>
</reference>
<sequence length="213" mass="24010">MAGLYKRRQSVTDLLKTPTYDPSKKKRTVNRKIDVRAKCLTLPTKPPADVSPQKSTKSSQEKPFTSRASSNDDNWFGRCIRESNACRAASETNGMRYNGASHESPARLRTGQMHVSSYRHSGPQHPLSCFPRGRGARDACRRAVKSGQEKRRKFRQSLLFWFDVSANSREKAESDALAGLKVIEIGPATSKIFCVFNDDRVMERRKILFDAGI</sequence>
<organism evidence="2 3">
    <name type="scientific">Periplaneta americana</name>
    <name type="common">American cockroach</name>
    <name type="synonym">Blatta americana</name>
    <dbReference type="NCBI Taxonomy" id="6978"/>
    <lineage>
        <taxon>Eukaryota</taxon>
        <taxon>Metazoa</taxon>
        <taxon>Ecdysozoa</taxon>
        <taxon>Arthropoda</taxon>
        <taxon>Hexapoda</taxon>
        <taxon>Insecta</taxon>
        <taxon>Pterygota</taxon>
        <taxon>Neoptera</taxon>
        <taxon>Polyneoptera</taxon>
        <taxon>Dictyoptera</taxon>
        <taxon>Blattodea</taxon>
        <taxon>Blattoidea</taxon>
        <taxon>Blattidae</taxon>
        <taxon>Blattinae</taxon>
        <taxon>Periplaneta</taxon>
    </lineage>
</organism>
<proteinExistence type="predicted"/>
<name>A0ABQ8SMR2_PERAM</name>
<dbReference type="EMBL" id="JAJSOF020000025">
    <property type="protein sequence ID" value="KAJ4435006.1"/>
    <property type="molecule type" value="Genomic_DNA"/>
</dbReference>
<evidence type="ECO:0000313" key="2">
    <source>
        <dbReference type="EMBL" id="KAJ4435006.1"/>
    </source>
</evidence>
<evidence type="ECO:0000313" key="3">
    <source>
        <dbReference type="Proteomes" id="UP001148838"/>
    </source>
</evidence>
<feature type="region of interest" description="Disordered" evidence="1">
    <location>
        <begin position="1"/>
        <end position="69"/>
    </location>
</feature>
<gene>
    <name evidence="2" type="ORF">ANN_23579</name>
</gene>
<comment type="caution">
    <text evidence="2">The sequence shown here is derived from an EMBL/GenBank/DDBJ whole genome shotgun (WGS) entry which is preliminary data.</text>
</comment>
<protein>
    <submittedName>
        <fullName evidence="2">Uncharacterized protein</fullName>
    </submittedName>
</protein>